<dbReference type="AlphaFoldDB" id="A0A4P6JMZ5"/>
<keyword evidence="5" id="KW-1185">Reference proteome</keyword>
<dbReference type="EMBL" id="CP035758">
    <property type="protein sequence ID" value="QBD76440.1"/>
    <property type="molecule type" value="Genomic_DNA"/>
</dbReference>
<dbReference type="OrthoDB" id="9803333at2"/>
<dbReference type="PANTHER" id="PTHR42879">
    <property type="entry name" value="3-OXOACYL-(ACYL-CARRIER-PROTEIN) REDUCTASE"/>
    <property type="match status" value="1"/>
</dbReference>
<dbReference type="SUPFAM" id="SSF51735">
    <property type="entry name" value="NAD(P)-binding Rossmann-fold domains"/>
    <property type="match status" value="1"/>
</dbReference>
<dbReference type="KEGG" id="kbs:EPA93_10625"/>
<dbReference type="InterPro" id="IPR050259">
    <property type="entry name" value="SDR"/>
</dbReference>
<dbReference type="PROSITE" id="PS00061">
    <property type="entry name" value="ADH_SHORT"/>
    <property type="match status" value="1"/>
</dbReference>
<dbReference type="GO" id="GO:0032787">
    <property type="term" value="P:monocarboxylic acid metabolic process"/>
    <property type="evidence" value="ECO:0007669"/>
    <property type="project" value="UniProtKB-ARBA"/>
</dbReference>
<name>A0A4P6JMZ5_KTERU</name>
<dbReference type="NCBIfam" id="NF005559">
    <property type="entry name" value="PRK07231.1"/>
    <property type="match status" value="1"/>
</dbReference>
<reference evidence="4 5" key="1">
    <citation type="submission" date="2019-01" db="EMBL/GenBank/DDBJ databases">
        <title>Ktedonosporobacter rubrisoli SCAWS-G2.</title>
        <authorList>
            <person name="Huang Y."/>
            <person name="Yan B."/>
        </authorList>
    </citation>
    <scope>NUCLEOTIDE SEQUENCE [LARGE SCALE GENOMIC DNA]</scope>
    <source>
        <strain evidence="4 5">SCAWS-G2</strain>
    </source>
</reference>
<dbReference type="Pfam" id="PF00106">
    <property type="entry name" value="adh_short"/>
    <property type="match status" value="1"/>
</dbReference>
<organism evidence="4 5">
    <name type="scientific">Ktedonosporobacter rubrisoli</name>
    <dbReference type="NCBI Taxonomy" id="2509675"/>
    <lineage>
        <taxon>Bacteria</taxon>
        <taxon>Bacillati</taxon>
        <taxon>Chloroflexota</taxon>
        <taxon>Ktedonobacteria</taxon>
        <taxon>Ktedonobacterales</taxon>
        <taxon>Ktedonosporobacteraceae</taxon>
        <taxon>Ktedonosporobacter</taxon>
    </lineage>
</organism>
<accession>A0A4P6JMZ5</accession>
<dbReference type="EC" id="1.1.1.47" evidence="4"/>
<evidence type="ECO:0000313" key="5">
    <source>
        <dbReference type="Proteomes" id="UP000290365"/>
    </source>
</evidence>
<dbReference type="InterPro" id="IPR002347">
    <property type="entry name" value="SDR_fam"/>
</dbReference>
<evidence type="ECO:0000256" key="3">
    <source>
        <dbReference type="RuleBase" id="RU000363"/>
    </source>
</evidence>
<keyword evidence="2 4" id="KW-0560">Oxidoreductase</keyword>
<dbReference type="PRINTS" id="PR00081">
    <property type="entry name" value="GDHRDH"/>
</dbReference>
<dbReference type="PRINTS" id="PR00080">
    <property type="entry name" value="SDRFAMILY"/>
</dbReference>
<dbReference type="InterPro" id="IPR020904">
    <property type="entry name" value="Sc_DH/Rdtase_CS"/>
</dbReference>
<protein>
    <submittedName>
        <fullName evidence="4">Glucose 1-dehydrogenase</fullName>
        <ecNumber evidence="4">1.1.1.47</ecNumber>
    </submittedName>
</protein>
<evidence type="ECO:0000256" key="2">
    <source>
        <dbReference type="ARBA" id="ARBA00023002"/>
    </source>
</evidence>
<dbReference type="PANTHER" id="PTHR42879:SF6">
    <property type="entry name" value="NADPH-DEPENDENT REDUCTASE BACG"/>
    <property type="match status" value="1"/>
</dbReference>
<evidence type="ECO:0000313" key="4">
    <source>
        <dbReference type="EMBL" id="QBD76440.1"/>
    </source>
</evidence>
<gene>
    <name evidence="4" type="ORF">EPA93_10625</name>
</gene>
<dbReference type="Proteomes" id="UP000290365">
    <property type="component" value="Chromosome"/>
</dbReference>
<sequence>MDLGLKGKVVIITGASKGLGAAFAEAFAAEGCKVVITARSKDELGRLASKLEQNGTQALAVAGDITNSADVHNLVNQAVERFGTVHILVNNAGGVEGFTPFEELAKEDWVRVFNLNLFSAIELSGLVLPYMKKQHWGRIINISSESGIQPDPVMPHYNAAKAALNNLTKSLSKAYAQDGILVNTVSPAFIKTPLVDQVMAEQARIQGVTQSQAEEAFLRQNRPHIELKRAGLPEEVASAVVFMASEQASFITGTNLRVDGGSVASV</sequence>
<dbReference type="Gene3D" id="3.40.50.720">
    <property type="entry name" value="NAD(P)-binding Rossmann-like Domain"/>
    <property type="match status" value="1"/>
</dbReference>
<evidence type="ECO:0000256" key="1">
    <source>
        <dbReference type="ARBA" id="ARBA00006484"/>
    </source>
</evidence>
<dbReference type="GO" id="GO:0047936">
    <property type="term" value="F:glucose 1-dehydrogenase [NAD(P)+] activity"/>
    <property type="evidence" value="ECO:0007669"/>
    <property type="project" value="UniProtKB-EC"/>
</dbReference>
<comment type="similarity">
    <text evidence="1 3">Belongs to the short-chain dehydrogenases/reductases (SDR) family.</text>
</comment>
<dbReference type="RefSeq" id="WP_129887227.1">
    <property type="nucleotide sequence ID" value="NZ_CP035758.1"/>
</dbReference>
<proteinExistence type="inferred from homology"/>
<dbReference type="FunFam" id="3.40.50.720:FF:000084">
    <property type="entry name" value="Short-chain dehydrogenase reductase"/>
    <property type="match status" value="1"/>
</dbReference>
<dbReference type="InterPro" id="IPR036291">
    <property type="entry name" value="NAD(P)-bd_dom_sf"/>
</dbReference>